<proteinExistence type="predicted"/>
<evidence type="ECO:0000313" key="1">
    <source>
        <dbReference type="EMBL" id="CAH2050793.1"/>
    </source>
</evidence>
<sequence length="77" mass="9147">MGGNNRQNKSLFSIFNIFKSKRSTRRGDYYSGDDSVKRYRVWPSDEDRDRWVAEYDIDRKASAYIAMRRAATKIDDE</sequence>
<name>A0AAU9RRY0_THLAR</name>
<dbReference type="AlphaFoldDB" id="A0AAU9RRY0"/>
<gene>
    <name evidence="1" type="ORF">TAV2_LOCUS8637</name>
</gene>
<organism evidence="1 2">
    <name type="scientific">Thlaspi arvense</name>
    <name type="common">Field penny-cress</name>
    <dbReference type="NCBI Taxonomy" id="13288"/>
    <lineage>
        <taxon>Eukaryota</taxon>
        <taxon>Viridiplantae</taxon>
        <taxon>Streptophyta</taxon>
        <taxon>Embryophyta</taxon>
        <taxon>Tracheophyta</taxon>
        <taxon>Spermatophyta</taxon>
        <taxon>Magnoliopsida</taxon>
        <taxon>eudicotyledons</taxon>
        <taxon>Gunneridae</taxon>
        <taxon>Pentapetalae</taxon>
        <taxon>rosids</taxon>
        <taxon>malvids</taxon>
        <taxon>Brassicales</taxon>
        <taxon>Brassicaceae</taxon>
        <taxon>Thlaspideae</taxon>
        <taxon>Thlaspi</taxon>
    </lineage>
</organism>
<evidence type="ECO:0000313" key="2">
    <source>
        <dbReference type="Proteomes" id="UP000836841"/>
    </source>
</evidence>
<comment type="caution">
    <text evidence="1">The sequence shown here is derived from an EMBL/GenBank/DDBJ whole genome shotgun (WGS) entry which is preliminary data.</text>
</comment>
<reference evidence="1 2" key="1">
    <citation type="submission" date="2022-03" db="EMBL/GenBank/DDBJ databases">
        <authorList>
            <person name="Nunn A."/>
            <person name="Chopra R."/>
            <person name="Nunn A."/>
            <person name="Contreras Garrido A."/>
        </authorList>
    </citation>
    <scope>NUCLEOTIDE SEQUENCE [LARGE SCALE GENOMIC DNA]</scope>
</reference>
<evidence type="ECO:0008006" key="3">
    <source>
        <dbReference type="Google" id="ProtNLM"/>
    </source>
</evidence>
<dbReference type="PANTHER" id="PTHR33511">
    <property type="entry name" value="OS06G0632400 PROTEIN"/>
    <property type="match status" value="1"/>
</dbReference>
<dbReference type="Proteomes" id="UP000836841">
    <property type="component" value="Unassembled WGS sequence"/>
</dbReference>
<protein>
    <recommendedName>
        <fullName evidence="3">AP2/ERF domain-containing protein</fullName>
    </recommendedName>
</protein>
<dbReference type="EMBL" id="CAJVSB020000437">
    <property type="protein sequence ID" value="CAH2050793.1"/>
    <property type="molecule type" value="Genomic_DNA"/>
</dbReference>
<accession>A0AAU9RRY0</accession>
<keyword evidence="2" id="KW-1185">Reference proteome</keyword>